<reference evidence="1" key="1">
    <citation type="submission" date="2014-12" db="EMBL/GenBank/DDBJ databases">
        <title>Insight into the proteome of Arion vulgaris.</title>
        <authorList>
            <person name="Aradska J."/>
            <person name="Bulat T."/>
            <person name="Smidak R."/>
            <person name="Sarate P."/>
            <person name="Gangsoo J."/>
            <person name="Sialana F."/>
            <person name="Bilban M."/>
            <person name="Lubec G."/>
        </authorList>
    </citation>
    <scope>NUCLEOTIDE SEQUENCE</scope>
    <source>
        <tissue evidence="1">Skin</tissue>
    </source>
</reference>
<evidence type="ECO:0008006" key="2">
    <source>
        <dbReference type="Google" id="ProtNLM"/>
    </source>
</evidence>
<accession>A0A0B6Z007</accession>
<dbReference type="EMBL" id="HACG01014973">
    <property type="protein sequence ID" value="CEK61838.1"/>
    <property type="molecule type" value="Transcribed_RNA"/>
</dbReference>
<name>A0A0B6Z007_9EUPU</name>
<feature type="non-terminal residue" evidence="1">
    <location>
        <position position="1"/>
    </location>
</feature>
<dbReference type="AlphaFoldDB" id="A0A0B6Z007"/>
<organism evidence="1">
    <name type="scientific">Arion vulgaris</name>
    <dbReference type="NCBI Taxonomy" id="1028688"/>
    <lineage>
        <taxon>Eukaryota</taxon>
        <taxon>Metazoa</taxon>
        <taxon>Spiralia</taxon>
        <taxon>Lophotrochozoa</taxon>
        <taxon>Mollusca</taxon>
        <taxon>Gastropoda</taxon>
        <taxon>Heterobranchia</taxon>
        <taxon>Euthyneura</taxon>
        <taxon>Panpulmonata</taxon>
        <taxon>Eupulmonata</taxon>
        <taxon>Stylommatophora</taxon>
        <taxon>Helicina</taxon>
        <taxon>Arionoidea</taxon>
        <taxon>Arionidae</taxon>
        <taxon>Arion</taxon>
    </lineage>
</organism>
<gene>
    <name evidence="1" type="primary">ORF43430</name>
</gene>
<evidence type="ECO:0000313" key="1">
    <source>
        <dbReference type="EMBL" id="CEK61838.1"/>
    </source>
</evidence>
<proteinExistence type="predicted"/>
<protein>
    <recommendedName>
        <fullName evidence="2">DUF19 domain-containing protein</fullName>
    </recommendedName>
</protein>
<sequence length="198" mass="22940">EEKGCEELFECVTLMEKMFLQNMGVSGSMIISEEYMDDFCKTSMELDTCVKKLHTKCHKDAMMAEIFTIMDASEYVCSEKGKQEIMSLSDTECISDEKKKMEVDQVLQKCMDQFQLNVLLHMFDHLSKDMKLEPSDYCLYRDMWVDCSTKAVEKMCGQEYGKVMGKILTHSTGSKFEMMGCPAVMISRRTVPFRRMMI</sequence>